<dbReference type="HOGENOM" id="CLU_969492_0_0_11"/>
<organism evidence="3 4">
    <name type="scientific">Streptomyces griseus subsp. griseus (strain JCM 4626 / CBS 651.72 / NBRC 13350 / KCC S-0626 / ISP 5235)</name>
    <dbReference type="NCBI Taxonomy" id="455632"/>
    <lineage>
        <taxon>Bacteria</taxon>
        <taxon>Bacillati</taxon>
        <taxon>Actinomycetota</taxon>
        <taxon>Actinomycetes</taxon>
        <taxon>Kitasatosporales</taxon>
        <taxon>Streptomycetaceae</taxon>
        <taxon>Streptomyces</taxon>
    </lineage>
</organism>
<dbReference type="KEGG" id="sgr:SGR_135"/>
<feature type="transmembrane region" description="Helical" evidence="1">
    <location>
        <begin position="44"/>
        <end position="63"/>
    </location>
</feature>
<reference evidence="4" key="1">
    <citation type="journal article" date="2008" name="J. Bacteriol.">
        <title>Genome sequence of the streptomycin-producing microorganism Streptomyces griseus IFO 13350.</title>
        <authorList>
            <person name="Ohnishi Y."/>
            <person name="Ishikawa J."/>
            <person name="Hara H."/>
            <person name="Suzuki H."/>
            <person name="Ikenoya M."/>
            <person name="Ikeda H."/>
            <person name="Yamashita A."/>
            <person name="Hattori M."/>
            <person name="Horinouchi S."/>
        </authorList>
    </citation>
    <scope>NUCLEOTIDE SEQUENCE [LARGE SCALE GENOMIC DNA]</scope>
    <source>
        <strain evidence="4">JCM 4626 / NBRC 13350</strain>
    </source>
</reference>
<dbReference type="SUPFAM" id="SSF52540">
    <property type="entry name" value="P-loop containing nucleoside triphosphate hydrolases"/>
    <property type="match status" value="1"/>
</dbReference>
<feature type="domain" description="Orc1-like AAA ATPase" evidence="2">
    <location>
        <begin position="100"/>
        <end position="212"/>
    </location>
</feature>
<dbReference type="Gene3D" id="3.40.50.300">
    <property type="entry name" value="P-loop containing nucleotide triphosphate hydrolases"/>
    <property type="match status" value="1"/>
</dbReference>
<dbReference type="Proteomes" id="UP000001685">
    <property type="component" value="Chromosome"/>
</dbReference>
<gene>
    <name evidence="3" type="ordered locus">SGR_135</name>
</gene>
<dbReference type="Pfam" id="PF13191">
    <property type="entry name" value="AAA_16"/>
    <property type="match status" value="1"/>
</dbReference>
<accession>B1VNE1</accession>
<dbReference type="InterPro" id="IPR041664">
    <property type="entry name" value="AAA_16"/>
</dbReference>
<dbReference type="AlphaFoldDB" id="B1VNE1"/>
<evidence type="ECO:0000259" key="2">
    <source>
        <dbReference type="Pfam" id="PF13191"/>
    </source>
</evidence>
<sequence length="287" mass="30143">MAGSRRAARVGSAVSGGSAGIAFLVGIVTNYVTAELPGWAENTVVVWSVFGALVVVSLGLFFWERRLAAVAPDGGGRAVPLGRIAAGGHSMDPPAVSARVRGREAELERLGGLVRGDGGGMVVVCGVGGLGKTTLAAEAAARARAEGRVVVWVRWRDDPAQLGQDFARAAHVLGLAEARLEEARTGRVSLVDAVWEHLAAVEGWVIVVDNVDTPGRVGPGSEPPAAYRGWLRPYGAGCCWSRAGTRARRPGGRMPACCTFSPSPATRAELFFWMPHPVPGPRPRQKR</sequence>
<keyword evidence="1" id="KW-0812">Transmembrane</keyword>
<evidence type="ECO:0000256" key="1">
    <source>
        <dbReference type="SAM" id="Phobius"/>
    </source>
</evidence>
<dbReference type="eggNOG" id="COG1672">
    <property type="taxonomic scope" value="Bacteria"/>
</dbReference>
<name>B1VNE1_STRGG</name>
<evidence type="ECO:0000313" key="4">
    <source>
        <dbReference type="Proteomes" id="UP000001685"/>
    </source>
</evidence>
<feature type="transmembrane region" description="Helical" evidence="1">
    <location>
        <begin position="12"/>
        <end position="32"/>
    </location>
</feature>
<dbReference type="InterPro" id="IPR027417">
    <property type="entry name" value="P-loop_NTPase"/>
</dbReference>
<evidence type="ECO:0000313" key="3">
    <source>
        <dbReference type="EMBL" id="BAG16964.1"/>
    </source>
</evidence>
<keyword evidence="1" id="KW-1133">Transmembrane helix</keyword>
<dbReference type="EMBL" id="AP009493">
    <property type="protein sequence ID" value="BAG16964.1"/>
    <property type="molecule type" value="Genomic_DNA"/>
</dbReference>
<protein>
    <recommendedName>
        <fullName evidence="2">Orc1-like AAA ATPase domain-containing protein</fullName>
    </recommendedName>
</protein>
<keyword evidence="1" id="KW-0472">Membrane</keyword>
<proteinExistence type="predicted"/>